<dbReference type="GO" id="GO:0043748">
    <property type="term" value="F:O-succinylbenzoate synthase activity"/>
    <property type="evidence" value="ECO:0007669"/>
    <property type="project" value="UniProtKB-EC"/>
</dbReference>
<evidence type="ECO:0000313" key="7">
    <source>
        <dbReference type="EMBL" id="MBW4466650.1"/>
    </source>
</evidence>
<dbReference type="SFLD" id="SFLDS00001">
    <property type="entry name" value="Enolase"/>
    <property type="match status" value="1"/>
</dbReference>
<comment type="cofactor">
    <cofactor evidence="4">
        <name>a divalent metal cation</name>
        <dbReference type="ChEBI" id="CHEBI:60240"/>
    </cofactor>
</comment>
<dbReference type="SFLD" id="SFLDF00009">
    <property type="entry name" value="o-succinylbenzoate_synthase"/>
    <property type="match status" value="1"/>
</dbReference>
<feature type="binding site" evidence="4">
    <location>
        <position position="219"/>
    </location>
    <ligand>
        <name>Mg(2+)</name>
        <dbReference type="ChEBI" id="CHEBI:18420"/>
    </ligand>
</feature>
<dbReference type="InterPro" id="IPR036849">
    <property type="entry name" value="Enolase-like_C_sf"/>
</dbReference>
<dbReference type="Pfam" id="PF13378">
    <property type="entry name" value="MR_MLE_C"/>
    <property type="match status" value="1"/>
</dbReference>
<dbReference type="SFLD" id="SFLDG00180">
    <property type="entry name" value="muconate_cycloisomerase"/>
    <property type="match status" value="1"/>
</dbReference>
<comment type="pathway">
    <text evidence="4">Quinol/quinone metabolism; 1,4-dihydroxy-2-naphthoate biosynthesis; 1,4-dihydroxy-2-naphthoate from chorismate: step 4/7.</text>
</comment>
<comment type="pathway">
    <text evidence="4">Cofactor biosynthesis; phylloquinone biosynthesis.</text>
</comment>
<organism evidence="7 8">
    <name type="scientific">Pegethrix bostrychoides GSE-TBD4-15B</name>
    <dbReference type="NCBI Taxonomy" id="2839662"/>
    <lineage>
        <taxon>Bacteria</taxon>
        <taxon>Bacillati</taxon>
        <taxon>Cyanobacteriota</taxon>
        <taxon>Cyanophyceae</taxon>
        <taxon>Oculatellales</taxon>
        <taxon>Oculatellaceae</taxon>
        <taxon>Pegethrix</taxon>
    </lineage>
</organism>
<dbReference type="GO" id="GO:0009234">
    <property type="term" value="P:menaquinone biosynthetic process"/>
    <property type="evidence" value="ECO:0007669"/>
    <property type="project" value="UniProtKB-UniRule"/>
</dbReference>
<dbReference type="InterPro" id="IPR041338">
    <property type="entry name" value="OSBS_N"/>
</dbReference>
<dbReference type="EC" id="4.2.1.113" evidence="4 5"/>
<feature type="binding site" evidence="4">
    <location>
        <position position="244"/>
    </location>
    <ligand>
        <name>Mg(2+)</name>
        <dbReference type="ChEBI" id="CHEBI:18420"/>
    </ligand>
</feature>
<comment type="similarity">
    <text evidence="4">Belongs to the mandelate racemase/muconate lactonizing enzyme family. MenC type 1 subfamily.</text>
</comment>
<dbReference type="PANTHER" id="PTHR48073">
    <property type="entry name" value="O-SUCCINYLBENZOATE SYNTHASE-RELATED"/>
    <property type="match status" value="1"/>
</dbReference>
<evidence type="ECO:0000256" key="1">
    <source>
        <dbReference type="ARBA" id="ARBA00022723"/>
    </source>
</evidence>
<keyword evidence="2 4" id="KW-0460">Magnesium</keyword>
<name>A0A951U5I0_9CYAN</name>
<gene>
    <name evidence="4" type="primary">menC</name>
    <name evidence="7" type="ORF">KME07_14600</name>
</gene>
<dbReference type="NCBIfam" id="TIGR01927">
    <property type="entry name" value="menC_gam_Gplu"/>
    <property type="match status" value="1"/>
</dbReference>
<dbReference type="InterPro" id="IPR029065">
    <property type="entry name" value="Enolase_C-like"/>
</dbReference>
<dbReference type="Gene3D" id="3.30.390.10">
    <property type="entry name" value="Enolase-like, N-terminal domain"/>
    <property type="match status" value="1"/>
</dbReference>
<feature type="active site" description="Proton donor" evidence="4">
    <location>
        <position position="164"/>
    </location>
</feature>
<dbReference type="SUPFAM" id="SSF51604">
    <property type="entry name" value="Enolase C-terminal domain-like"/>
    <property type="match status" value="1"/>
</dbReference>
<dbReference type="GO" id="GO:0000287">
    <property type="term" value="F:magnesium ion binding"/>
    <property type="evidence" value="ECO:0007669"/>
    <property type="project" value="UniProtKB-UniRule"/>
</dbReference>
<feature type="active site" description="Proton acceptor" evidence="4">
    <location>
        <position position="268"/>
    </location>
</feature>
<comment type="catalytic activity">
    <reaction evidence="4">
        <text>(1R,6R)-6-hydroxy-2-succinyl-cyclohexa-2,4-diene-1-carboxylate = 2-succinylbenzoate + H2O</text>
        <dbReference type="Rhea" id="RHEA:10196"/>
        <dbReference type="ChEBI" id="CHEBI:15377"/>
        <dbReference type="ChEBI" id="CHEBI:18325"/>
        <dbReference type="ChEBI" id="CHEBI:58689"/>
        <dbReference type="EC" id="4.2.1.113"/>
    </reaction>
</comment>
<proteinExistence type="inferred from homology"/>
<evidence type="ECO:0000256" key="4">
    <source>
        <dbReference type="HAMAP-Rule" id="MF_00470"/>
    </source>
</evidence>
<dbReference type="InterPro" id="IPR010196">
    <property type="entry name" value="OSB_synthase_MenC1"/>
</dbReference>
<dbReference type="InterPro" id="IPR029017">
    <property type="entry name" value="Enolase-like_N"/>
</dbReference>
<dbReference type="InterPro" id="IPR013342">
    <property type="entry name" value="Mandelate_racemase_C"/>
</dbReference>
<dbReference type="CDD" id="cd03320">
    <property type="entry name" value="OSBS"/>
    <property type="match status" value="1"/>
</dbReference>
<dbReference type="HAMAP" id="MF_00470">
    <property type="entry name" value="MenC_1"/>
    <property type="match status" value="1"/>
</dbReference>
<reference evidence="7" key="1">
    <citation type="submission" date="2021-05" db="EMBL/GenBank/DDBJ databases">
        <authorList>
            <person name="Pietrasiak N."/>
            <person name="Ward R."/>
            <person name="Stajich J.E."/>
            <person name="Kurbessoian T."/>
        </authorList>
    </citation>
    <scope>NUCLEOTIDE SEQUENCE</scope>
    <source>
        <strain evidence="7">GSE-TBD4-15B</strain>
    </source>
</reference>
<feature type="binding site" evidence="4">
    <location>
        <position position="193"/>
    </location>
    <ligand>
        <name>Mg(2+)</name>
        <dbReference type="ChEBI" id="CHEBI:18420"/>
    </ligand>
</feature>
<evidence type="ECO:0000259" key="6">
    <source>
        <dbReference type="SMART" id="SM00922"/>
    </source>
</evidence>
<feature type="domain" description="Mandelate racemase/muconate lactonizing enzyme C-terminal" evidence="6">
    <location>
        <begin position="146"/>
        <end position="240"/>
    </location>
</feature>
<comment type="caution">
    <text evidence="7">The sequence shown here is derived from an EMBL/GenBank/DDBJ whole genome shotgun (WGS) entry which is preliminary data.</text>
</comment>
<evidence type="ECO:0000256" key="2">
    <source>
        <dbReference type="ARBA" id="ARBA00022842"/>
    </source>
</evidence>
<dbReference type="EMBL" id="JAHHHV010000069">
    <property type="protein sequence ID" value="MBW4466650.1"/>
    <property type="molecule type" value="Genomic_DNA"/>
</dbReference>
<dbReference type="AlphaFoldDB" id="A0A951U5I0"/>
<keyword evidence="1 4" id="KW-0479">Metal-binding</keyword>
<dbReference type="NCBIfam" id="NF002739">
    <property type="entry name" value="PRK02714.1"/>
    <property type="match status" value="1"/>
</dbReference>
<evidence type="ECO:0000256" key="3">
    <source>
        <dbReference type="ARBA" id="ARBA00023239"/>
    </source>
</evidence>
<dbReference type="GO" id="GO:0042372">
    <property type="term" value="P:phylloquinone biosynthetic process"/>
    <property type="evidence" value="ECO:0007669"/>
    <property type="project" value="UniProtKB-UniRule"/>
</dbReference>
<protein>
    <recommendedName>
        <fullName evidence="4 5">o-succinylbenzoate synthase</fullName>
        <shortName evidence="4">OSB synthase</shortName>
        <shortName evidence="4">OSBS</shortName>
        <ecNumber evidence="4 5">4.2.1.113</ecNumber>
    </recommendedName>
    <alternativeName>
        <fullName evidence="4">4-(2'-carboxyphenyl)-4-oxybutyric acid synthase</fullName>
    </alternativeName>
    <alternativeName>
        <fullName evidence="4">o-succinylbenzoic acid synthase</fullName>
    </alternativeName>
</protein>
<dbReference type="Gene3D" id="3.20.20.120">
    <property type="entry name" value="Enolase-like C-terminal domain"/>
    <property type="match status" value="1"/>
</dbReference>
<evidence type="ECO:0000256" key="5">
    <source>
        <dbReference type="NCBIfam" id="TIGR01927"/>
    </source>
</evidence>
<comment type="function">
    <text evidence="4">Converts 2-succinyl-6-hydroxy-2,4-cyclohexadiene-1-carboxylate (SHCHC) to 2-succinylbenzoate (OSB).</text>
</comment>
<dbReference type="SUPFAM" id="SSF54826">
    <property type="entry name" value="Enolase N-terminal domain-like"/>
    <property type="match status" value="1"/>
</dbReference>
<dbReference type="PANTHER" id="PTHR48073:SF2">
    <property type="entry name" value="O-SUCCINYLBENZOATE SYNTHASE"/>
    <property type="match status" value="1"/>
</dbReference>
<reference evidence="7" key="2">
    <citation type="journal article" date="2022" name="Microbiol. Resour. Announc.">
        <title>Metagenome Sequencing to Explore Phylogenomics of Terrestrial Cyanobacteria.</title>
        <authorList>
            <person name="Ward R.D."/>
            <person name="Stajich J.E."/>
            <person name="Johansen J.R."/>
            <person name="Huntemann M."/>
            <person name="Clum A."/>
            <person name="Foster B."/>
            <person name="Foster B."/>
            <person name="Roux S."/>
            <person name="Palaniappan K."/>
            <person name="Varghese N."/>
            <person name="Mukherjee S."/>
            <person name="Reddy T.B.K."/>
            <person name="Daum C."/>
            <person name="Copeland A."/>
            <person name="Chen I.A."/>
            <person name="Ivanova N.N."/>
            <person name="Kyrpides N.C."/>
            <person name="Shapiro N."/>
            <person name="Eloe-Fadrosh E.A."/>
            <person name="Pietrasiak N."/>
        </authorList>
    </citation>
    <scope>NUCLEOTIDE SEQUENCE</scope>
    <source>
        <strain evidence="7">GSE-TBD4-15B</strain>
    </source>
</reference>
<evidence type="ECO:0000313" key="8">
    <source>
        <dbReference type="Proteomes" id="UP000707356"/>
    </source>
</evidence>
<keyword evidence="3 4" id="KW-0456">Lyase</keyword>
<dbReference type="SMART" id="SM00922">
    <property type="entry name" value="MR_MLE"/>
    <property type="match status" value="1"/>
</dbReference>
<dbReference type="Pfam" id="PF21508">
    <property type="entry name" value="MenC_N"/>
    <property type="match status" value="1"/>
</dbReference>
<accession>A0A951U5I0</accession>
<dbReference type="Proteomes" id="UP000707356">
    <property type="component" value="Unassembled WGS sequence"/>
</dbReference>
<sequence>MKLEVRAYARPFKTPLQTYHGDWSVRRGLILRMDTESGIGWGEVAPIAAFGTERYEAALEFCQSLPQQITLAELQQIPATHPACRFGLEAAWELAQSSQAAPYPSGRLRLETGGTQSEQLEVSLLKVGGSLASTLLPTGSAALDSPLLFGNRLVTARPHTFKWKIGAAPIQQELDIFHELISLLPMGAKLRLDANGGLTWQEACTWLQLCDGYGIEFLEQPLPPEQFSLMLKLRQRYSTPIALDESVTGLAQLKDCLAQGWRGIFVIKAPLMGSPVTLREFCQAEALDLVWSSVFETTVARQYIEEFLIAALPVANRAVGFGVDQWFADGWERLSPEQIWERLA</sequence>